<accession>A0A7X3D2R7</accession>
<keyword evidence="1" id="KW-1133">Transmembrane helix</keyword>
<keyword evidence="1" id="KW-0472">Membrane</keyword>
<dbReference type="OrthoDB" id="1466422at2"/>
<evidence type="ECO:0000313" key="3">
    <source>
        <dbReference type="Proteomes" id="UP000540519"/>
    </source>
</evidence>
<keyword evidence="3" id="KW-1185">Reference proteome</keyword>
<dbReference type="RefSeq" id="WP_155600795.1">
    <property type="nucleotide sequence ID" value="NZ_RCNR01000043.1"/>
</dbReference>
<feature type="transmembrane region" description="Helical" evidence="1">
    <location>
        <begin position="7"/>
        <end position="24"/>
    </location>
</feature>
<sequence>MKTIIQIVLWVACVGLAYLIYQSVTGPIEFNKVKEERFGQVIAKLKDIRNAQEAYKTVNRKYAKDFNSLIKFIDTAEYTITQQRDSSYMEFDKTYQIDLLKEVKIIDTLGTVSIKDSLFKNDNRYKTLMEVPFAQGGEKFEMKADILSKGNYKAPVFEAKVDKSVVLYDQQPTLLKKEKAEIGVEEVNGPFIKVGSLDEVSTSGNWPPIYDKKGDKK</sequence>
<evidence type="ECO:0000313" key="2">
    <source>
        <dbReference type="EMBL" id="MUH37519.1"/>
    </source>
</evidence>
<reference evidence="2 3" key="1">
    <citation type="journal article" date="2019" name="Mar. Drugs">
        <title>Comparative Genomics and CAZyme Genome Repertoires of Marine Zobellia amurskyensis KMM 3526(T) and Zobellia laminariae KMM 3676(T).</title>
        <authorList>
            <person name="Chernysheva N."/>
            <person name="Bystritskaya E."/>
            <person name="Stenkova A."/>
            <person name="Golovkin I."/>
            <person name="Nedashkovskaya O."/>
            <person name="Isaeva M."/>
        </authorList>
    </citation>
    <scope>NUCLEOTIDE SEQUENCE [LARGE SCALE GENOMIC DNA]</scope>
    <source>
        <strain evidence="2 3">KMM 3526</strain>
    </source>
</reference>
<dbReference type="AlphaFoldDB" id="A0A7X3D2R7"/>
<organism evidence="2 3">
    <name type="scientific">Zobellia amurskyensis</name>
    <dbReference type="NCBI Taxonomy" id="248905"/>
    <lineage>
        <taxon>Bacteria</taxon>
        <taxon>Pseudomonadati</taxon>
        <taxon>Bacteroidota</taxon>
        <taxon>Flavobacteriia</taxon>
        <taxon>Flavobacteriales</taxon>
        <taxon>Flavobacteriaceae</taxon>
        <taxon>Zobellia</taxon>
    </lineage>
</organism>
<name>A0A7X3D2R7_9FLAO</name>
<keyword evidence="1" id="KW-0812">Transmembrane</keyword>
<evidence type="ECO:0000256" key="1">
    <source>
        <dbReference type="SAM" id="Phobius"/>
    </source>
</evidence>
<comment type="caution">
    <text evidence="2">The sequence shown here is derived from an EMBL/GenBank/DDBJ whole genome shotgun (WGS) entry which is preliminary data.</text>
</comment>
<dbReference type="EMBL" id="RCNR01000043">
    <property type="protein sequence ID" value="MUH37519.1"/>
    <property type="molecule type" value="Genomic_DNA"/>
</dbReference>
<proteinExistence type="predicted"/>
<gene>
    <name evidence="2" type="ORF">D9O36_16840</name>
</gene>
<dbReference type="Proteomes" id="UP000540519">
    <property type="component" value="Unassembled WGS sequence"/>
</dbReference>
<protein>
    <submittedName>
        <fullName evidence="2">Uncharacterized protein</fullName>
    </submittedName>
</protein>